<dbReference type="InterPro" id="IPR052391">
    <property type="entry name" value="E3_Ligase-Neurotoxin"/>
</dbReference>
<evidence type="ECO:0000256" key="1">
    <source>
        <dbReference type="SAM" id="MobiDB-lite"/>
    </source>
</evidence>
<feature type="compositionally biased region" description="Basic and acidic residues" evidence="1">
    <location>
        <begin position="646"/>
        <end position="677"/>
    </location>
</feature>
<feature type="compositionally biased region" description="Acidic residues" evidence="1">
    <location>
        <begin position="543"/>
        <end position="556"/>
    </location>
</feature>
<feature type="region of interest" description="Disordered" evidence="1">
    <location>
        <begin position="535"/>
        <end position="576"/>
    </location>
</feature>
<evidence type="ECO:0008006" key="4">
    <source>
        <dbReference type="Google" id="ProtNLM"/>
    </source>
</evidence>
<dbReference type="InterPro" id="IPR036770">
    <property type="entry name" value="Ankyrin_rpt-contain_sf"/>
</dbReference>
<dbReference type="AlphaFoldDB" id="A0A8H4IYG0"/>
<feature type="compositionally biased region" description="Basic residues" evidence="1">
    <location>
        <begin position="1"/>
        <end position="10"/>
    </location>
</feature>
<gene>
    <name evidence="2" type="ORF">GTA08_BOTSDO02045</name>
</gene>
<feature type="compositionally biased region" description="Basic residues" evidence="1">
    <location>
        <begin position="19"/>
        <end position="33"/>
    </location>
</feature>
<dbReference type="Proteomes" id="UP000572817">
    <property type="component" value="Unassembled WGS sequence"/>
</dbReference>
<dbReference type="InterPro" id="IPR002110">
    <property type="entry name" value="Ankyrin_rpt"/>
</dbReference>
<protein>
    <recommendedName>
        <fullName evidence="4">Ankyrin repeat protein</fullName>
    </recommendedName>
</protein>
<keyword evidence="3" id="KW-1185">Reference proteome</keyword>
<proteinExistence type="predicted"/>
<dbReference type="OrthoDB" id="366390at2759"/>
<evidence type="ECO:0000313" key="2">
    <source>
        <dbReference type="EMBL" id="KAF4309527.1"/>
    </source>
</evidence>
<dbReference type="SUPFAM" id="SSF48403">
    <property type="entry name" value="Ankyrin repeat"/>
    <property type="match status" value="1"/>
</dbReference>
<feature type="region of interest" description="Disordered" evidence="1">
    <location>
        <begin position="1"/>
        <end position="33"/>
    </location>
</feature>
<accession>A0A8H4IYG0</accession>
<reference evidence="2" key="1">
    <citation type="submission" date="2020-04" db="EMBL/GenBank/DDBJ databases">
        <title>Genome Assembly and Annotation of Botryosphaeria dothidea sdau 11-99, a Latent Pathogen of Apple Fruit Ring Rot in China.</title>
        <authorList>
            <person name="Yu C."/>
            <person name="Diao Y."/>
            <person name="Lu Q."/>
            <person name="Zhao J."/>
            <person name="Cui S."/>
            <person name="Peng C."/>
            <person name="He B."/>
            <person name="Liu H."/>
        </authorList>
    </citation>
    <scope>NUCLEOTIDE SEQUENCE [LARGE SCALE GENOMIC DNA]</scope>
    <source>
        <strain evidence="2">Sdau11-99</strain>
    </source>
</reference>
<feature type="compositionally biased region" description="Acidic residues" evidence="1">
    <location>
        <begin position="698"/>
        <end position="710"/>
    </location>
</feature>
<evidence type="ECO:0000313" key="3">
    <source>
        <dbReference type="Proteomes" id="UP000572817"/>
    </source>
</evidence>
<name>A0A8H4IYG0_9PEZI</name>
<sequence length="710" mass="80885">MLTTKKKRRATGAPTTSKKAAKKARTQSTTKRKCTCQNPAAAVAAPPRVGLMDMPPELYQRIIHHFVLGSRNADVMRARGVSRIFDTEIQAELLWTCATRDEFETQDMLKKAPSDWRTTILSTMAMSRRNSGMQVPLLLVIRYTVRAILDYKLAHSPAMEWFYSKTTCSVVFDHKWETCTAAYAFRPSCRWNEFSALDVFRACACVAVWTDDRVMLAHFVNRAPNPRALNHASLFVPSLQWAAARTGDARLLQDLHSVGVLFRHADPARVRYNHQSPMIAACRGNRPEHRWAVLVILASLFERGRCENAHRLQAEFLRAIEYARATPAGRELWGLLAHPDVVAAYSPHLGRALFPLCTRRRDPDLVRYLLERGVDPHWPDRVDERHLCEMPLQACVEARDVELVRILLGVDKSHPARTEMIARECQRVPLSTAVRNNDVACIEALLGGGAQVRGYTEPIAGQPTYFNALHEAVQQQHIEAFRAILSHLDVRTIEADRLSACESLPTTIRVGNIEMLRLLVDAGCNIHGTWSPPLPVRPFTDAGDADDNEDEYEEEQEPRPTRSQKQRQQKTELRKTKMRIPRRYRNLERPLIYHARRAGNEEAVVFLLSRGAVWEYPYDYILQKPGESADEVEERVIKVGTAALVRDRKAEREERAAEEKRATRDKLEAKRAKERTRTRAKRRKRWGEMEWDPGNSEDGGDADNNDGMDG</sequence>
<dbReference type="PANTHER" id="PTHR24133:SF40">
    <property type="entry name" value="ANKYRIN REPEAT DOMAIN 44"/>
    <property type="match status" value="1"/>
</dbReference>
<feature type="region of interest" description="Disordered" evidence="1">
    <location>
        <begin position="646"/>
        <end position="710"/>
    </location>
</feature>
<comment type="caution">
    <text evidence="2">The sequence shown here is derived from an EMBL/GenBank/DDBJ whole genome shotgun (WGS) entry which is preliminary data.</text>
</comment>
<dbReference type="PANTHER" id="PTHR24133">
    <property type="entry name" value="ANKYRIN DOMAIN-CONTAINING"/>
    <property type="match status" value="1"/>
</dbReference>
<dbReference type="Gene3D" id="1.25.40.20">
    <property type="entry name" value="Ankyrin repeat-containing domain"/>
    <property type="match status" value="1"/>
</dbReference>
<dbReference type="SMART" id="SM00248">
    <property type="entry name" value="ANK"/>
    <property type="match status" value="6"/>
</dbReference>
<dbReference type="EMBL" id="WWBZ02000016">
    <property type="protein sequence ID" value="KAF4309527.1"/>
    <property type="molecule type" value="Genomic_DNA"/>
</dbReference>
<organism evidence="2 3">
    <name type="scientific">Botryosphaeria dothidea</name>
    <dbReference type="NCBI Taxonomy" id="55169"/>
    <lineage>
        <taxon>Eukaryota</taxon>
        <taxon>Fungi</taxon>
        <taxon>Dikarya</taxon>
        <taxon>Ascomycota</taxon>
        <taxon>Pezizomycotina</taxon>
        <taxon>Dothideomycetes</taxon>
        <taxon>Dothideomycetes incertae sedis</taxon>
        <taxon>Botryosphaeriales</taxon>
        <taxon>Botryosphaeriaceae</taxon>
        <taxon>Botryosphaeria</taxon>
    </lineage>
</organism>